<dbReference type="RefSeq" id="WP_075049323.1">
    <property type="nucleotide sequence ID" value="NZ_CP006867.1"/>
</dbReference>
<dbReference type="EMBL" id="CP006867">
    <property type="protein sequence ID" value="ALU11469.1"/>
    <property type="molecule type" value="Genomic_DNA"/>
</dbReference>
<sequence>MKPIHAQGYYFVTPLGSSWQIIEVVNYYYYDEEGLLASKLHKPREYREEILTTWENMQRALDSEEVKVNGKPTKVTVRNVSMEFVGFKEVPYFTFVLEFHGPIVEGINCFENSFEEGVAEYDYEAFWLLPPGYEFVEAVTSCEYDLPDEEGRILMLWCRKGDKVKGYERICWRSSNK</sequence>
<dbReference type="OrthoDB" id="36293at2157"/>
<evidence type="ECO:0000313" key="2">
    <source>
        <dbReference type="Proteomes" id="UP000060778"/>
    </source>
</evidence>
<dbReference type="GeneID" id="30679686"/>
<reference evidence="1 2" key="1">
    <citation type="submission" date="2013-11" db="EMBL/GenBank/DDBJ databases">
        <title>Comparative genomics of Ignicoccus.</title>
        <authorList>
            <person name="Podar M."/>
        </authorList>
    </citation>
    <scope>NUCLEOTIDE SEQUENCE [LARGE SCALE GENOMIC DNA]</scope>
    <source>
        <strain evidence="1 2">DSM 13165</strain>
    </source>
</reference>
<proteinExistence type="predicted"/>
<dbReference type="KEGG" id="iis:EYM_01375"/>
<organism evidence="1 2">
    <name type="scientific">Ignicoccus islandicus DSM 13165</name>
    <dbReference type="NCBI Taxonomy" id="940295"/>
    <lineage>
        <taxon>Archaea</taxon>
        <taxon>Thermoproteota</taxon>
        <taxon>Thermoprotei</taxon>
        <taxon>Desulfurococcales</taxon>
        <taxon>Desulfurococcaceae</taxon>
        <taxon>Ignicoccus</taxon>
    </lineage>
</organism>
<evidence type="ECO:0000313" key="1">
    <source>
        <dbReference type="EMBL" id="ALU11469.1"/>
    </source>
</evidence>
<gene>
    <name evidence="1" type="ORF">EYM_01375</name>
</gene>
<dbReference type="AlphaFoldDB" id="A0A0U2M946"/>
<protein>
    <submittedName>
        <fullName evidence="1">Uncharacterized protein</fullName>
    </submittedName>
</protein>
<dbReference type="Proteomes" id="UP000060778">
    <property type="component" value="Chromosome"/>
</dbReference>
<accession>A0A0U2M946</accession>
<name>A0A0U2M946_9CREN</name>
<keyword evidence="2" id="KW-1185">Reference proteome</keyword>